<evidence type="ECO:0000313" key="1">
    <source>
        <dbReference type="EMBL" id="KAJ9099904.1"/>
    </source>
</evidence>
<organism evidence="1 2">
    <name type="scientific">Naganishia friedmannii</name>
    <dbReference type="NCBI Taxonomy" id="89922"/>
    <lineage>
        <taxon>Eukaryota</taxon>
        <taxon>Fungi</taxon>
        <taxon>Dikarya</taxon>
        <taxon>Basidiomycota</taxon>
        <taxon>Agaricomycotina</taxon>
        <taxon>Tremellomycetes</taxon>
        <taxon>Filobasidiales</taxon>
        <taxon>Filobasidiaceae</taxon>
        <taxon>Naganishia</taxon>
    </lineage>
</organism>
<name>A0ACC2VL86_9TREE</name>
<dbReference type="Proteomes" id="UP001227268">
    <property type="component" value="Unassembled WGS sequence"/>
</dbReference>
<sequence length="449" mass="49951">MKSKATYLAGESFAGQYIPYFADALLNSPTFSGFPLQGMVIGNGWIDPKEQYQGYVDFAYEKGLIKQGSKEAETLEQYMQQCQQQLDKYVNPADVPINVDQCGQVMGAVTDPFIQDLNGNKVCMNVYDVRLSDEYPACGMNWPPDLTDIYQYLRRPDVVKALHASDKETAWVECDNIVSSQLYLRNSPASVSLIPGILERGVKVMMFAGDEDLICNYKGIERLIDRLQWSGGQGLTGLPVEDWYVNETYAGTWQTGRNLTYVRVAGGSHMVGYDLPEVTNDMITRFMDVDMSMIVGDIASIPSKLGDKKRPQLGSVSGILALPSAGKSPLGELDAWYHAGSAIVVMVFLISAAGLYFFLRARNRFAKSRISLEPRPLQDEEERVPLGQGEAHEMGDYRSRPESFDEGNHKANSGNGFARNGYDDGQVVFELGDDDDEHNGHRLEHSQHT</sequence>
<protein>
    <submittedName>
        <fullName evidence="1">Uncharacterized protein</fullName>
    </submittedName>
</protein>
<evidence type="ECO:0000313" key="2">
    <source>
        <dbReference type="Proteomes" id="UP001227268"/>
    </source>
</evidence>
<accession>A0ACC2VL86</accession>
<dbReference type="EMBL" id="JASBWT010000012">
    <property type="protein sequence ID" value="KAJ9099904.1"/>
    <property type="molecule type" value="Genomic_DNA"/>
</dbReference>
<gene>
    <name evidence="1" type="ORF">QFC21_003909</name>
</gene>
<keyword evidence="2" id="KW-1185">Reference proteome</keyword>
<reference evidence="1" key="1">
    <citation type="submission" date="2023-04" db="EMBL/GenBank/DDBJ databases">
        <title>Draft Genome sequencing of Naganishia species isolated from polar environments using Oxford Nanopore Technology.</title>
        <authorList>
            <person name="Leo P."/>
            <person name="Venkateswaran K."/>
        </authorList>
    </citation>
    <scope>NUCLEOTIDE SEQUENCE</scope>
    <source>
        <strain evidence="1">MNA-CCFEE 5423</strain>
    </source>
</reference>
<proteinExistence type="predicted"/>
<comment type="caution">
    <text evidence="1">The sequence shown here is derived from an EMBL/GenBank/DDBJ whole genome shotgun (WGS) entry which is preliminary data.</text>
</comment>